<sequence>MATPAQPAETSSPQSNGPSIDPYQQLHSYPFTTDPEFKLGLAVILRQPGTPATDEQVNRADDLVLRAKCFYFSRVWLQAHSLDPEFEPAPDQLASETPPSQAPIPSSASDEQPQATSTTTQEQPAYPASFAHIVELITTGQPIPGIQQIPDTILTGQDAPSTAERRRKPWEKLEETQAQENQSGAGTTAR</sequence>
<reference evidence="5" key="1">
    <citation type="journal article" date="2009" name="Genome Res.">
        <title>Comparative genomic analyses of the human fungal pathogens Coccidioides and their relatives.</title>
        <authorList>
            <person name="Sharpton T.J."/>
            <person name="Stajich J.E."/>
            <person name="Rounsley S.D."/>
            <person name="Gardner M.J."/>
            <person name="Wortman J.R."/>
            <person name="Jordar V.S."/>
            <person name="Maiti R."/>
            <person name="Kodira C.D."/>
            <person name="Neafsey D.E."/>
            <person name="Zeng Q."/>
            <person name="Hung C.-Y."/>
            <person name="McMahan C."/>
            <person name="Muszewska A."/>
            <person name="Grynberg M."/>
            <person name="Mandel M.A."/>
            <person name="Kellner E.M."/>
            <person name="Barker B.M."/>
            <person name="Galgiani J.N."/>
            <person name="Orbach M.J."/>
            <person name="Kirkland T.N."/>
            <person name="Cole G.T."/>
            <person name="Henn M.R."/>
            <person name="Birren B.W."/>
            <person name="Taylor J.W."/>
        </authorList>
    </citation>
    <scope>NUCLEOTIDE SEQUENCE [LARGE SCALE GENOMIC DNA]</scope>
    <source>
        <strain evidence="5">UAMH 1704</strain>
    </source>
</reference>
<feature type="compositionally biased region" description="Polar residues" evidence="1">
    <location>
        <begin position="110"/>
        <end position="123"/>
    </location>
</feature>
<dbReference type="Proteomes" id="UP000002058">
    <property type="component" value="Unassembled WGS sequence"/>
</dbReference>
<dbReference type="OrthoDB" id="9936937at2759"/>
<dbReference type="Pfam" id="PF25871">
    <property type="entry name" value="HTH_76"/>
    <property type="match status" value="1"/>
</dbReference>
<dbReference type="AlphaFoldDB" id="C4JML6"/>
<feature type="region of interest" description="Disordered" evidence="1">
    <location>
        <begin position="147"/>
        <end position="190"/>
    </location>
</feature>
<dbReference type="Pfam" id="PF17733">
    <property type="entry name" value="KPWE_dom"/>
    <property type="match status" value="1"/>
</dbReference>
<dbReference type="OMA" id="KAKCFYF"/>
<evidence type="ECO:0000256" key="1">
    <source>
        <dbReference type="SAM" id="MobiDB-lite"/>
    </source>
</evidence>
<dbReference type="PANTHER" id="PTHR36855">
    <property type="entry name" value="CHROMOSOME 10, WHOLE GENOME SHOTGUN SEQUENCE"/>
    <property type="match status" value="1"/>
</dbReference>
<feature type="domain" description="PEX14-like helix-turn-helix" evidence="3">
    <location>
        <begin position="21"/>
        <end position="75"/>
    </location>
</feature>
<dbReference type="RefSeq" id="XP_002544557.1">
    <property type="nucleotide sequence ID" value="XM_002544511.1"/>
</dbReference>
<accession>C4JML6</accession>
<dbReference type="InterPro" id="IPR040554">
    <property type="entry name" value="KPWE_PEX14_dom"/>
</dbReference>
<dbReference type="eggNOG" id="ENOG502S7YV">
    <property type="taxonomic scope" value="Eukaryota"/>
</dbReference>
<feature type="domain" description="Peroxisomal membrane protein PEX14-like KPWE" evidence="2">
    <location>
        <begin position="126"/>
        <end position="172"/>
    </location>
</feature>
<name>C4JML6_UNCRE</name>
<feature type="region of interest" description="Disordered" evidence="1">
    <location>
        <begin position="87"/>
        <end position="126"/>
    </location>
</feature>
<dbReference type="KEGG" id="ure:UREG_04074"/>
<dbReference type="EMBL" id="CH476616">
    <property type="protein sequence ID" value="EEP79228.1"/>
    <property type="molecule type" value="Genomic_DNA"/>
</dbReference>
<organism evidence="4 5">
    <name type="scientific">Uncinocarpus reesii (strain UAMH 1704)</name>
    <dbReference type="NCBI Taxonomy" id="336963"/>
    <lineage>
        <taxon>Eukaryota</taxon>
        <taxon>Fungi</taxon>
        <taxon>Dikarya</taxon>
        <taxon>Ascomycota</taxon>
        <taxon>Pezizomycotina</taxon>
        <taxon>Eurotiomycetes</taxon>
        <taxon>Eurotiomycetidae</taxon>
        <taxon>Onygenales</taxon>
        <taxon>Onygenaceae</taxon>
        <taxon>Uncinocarpus</taxon>
    </lineage>
</organism>
<gene>
    <name evidence="4" type="ORF">UREG_04074</name>
</gene>
<feature type="compositionally biased region" description="Polar residues" evidence="1">
    <location>
        <begin position="176"/>
        <end position="190"/>
    </location>
</feature>
<dbReference type="PANTHER" id="PTHR36855:SF1">
    <property type="entry name" value="PEROXISOME MEMBRANE ANCHOR PROTEIN PEX14P N-TERMINAL DOMAIN-CONTAINING PROTEIN"/>
    <property type="match status" value="1"/>
</dbReference>
<evidence type="ECO:0000313" key="5">
    <source>
        <dbReference type="Proteomes" id="UP000002058"/>
    </source>
</evidence>
<protein>
    <submittedName>
        <fullName evidence="4">Uncharacterized protein</fullName>
    </submittedName>
</protein>
<keyword evidence="5" id="KW-1185">Reference proteome</keyword>
<feature type="compositionally biased region" description="Polar residues" evidence="1">
    <location>
        <begin position="8"/>
        <end position="18"/>
    </location>
</feature>
<dbReference type="STRING" id="336963.C4JML6"/>
<dbReference type="HOGENOM" id="CLU_070882_2_0_1"/>
<evidence type="ECO:0000259" key="3">
    <source>
        <dbReference type="Pfam" id="PF25871"/>
    </source>
</evidence>
<feature type="region of interest" description="Disordered" evidence="1">
    <location>
        <begin position="1"/>
        <end position="31"/>
    </location>
</feature>
<dbReference type="InParanoid" id="C4JML6"/>
<evidence type="ECO:0000313" key="4">
    <source>
        <dbReference type="EMBL" id="EEP79228.1"/>
    </source>
</evidence>
<dbReference type="VEuPathDB" id="FungiDB:UREG_04074"/>
<dbReference type="GeneID" id="8444777"/>
<evidence type="ECO:0000259" key="2">
    <source>
        <dbReference type="Pfam" id="PF17733"/>
    </source>
</evidence>
<dbReference type="InterPro" id="IPR058841">
    <property type="entry name" value="HTH_76"/>
</dbReference>
<proteinExistence type="predicted"/>